<gene>
    <name evidence="1" type="ORF">M8818_002607</name>
</gene>
<sequence length="88" mass="9417">MKPVVSAFNAWTCIVISVFAIVILSILGSLFKSNHHSMVGSEEDPKDGPAVAAAVFGAVGIYGLFLVFCASQAWLHKRERRNGAIALN</sequence>
<accession>A0ACC3SGE2</accession>
<protein>
    <submittedName>
        <fullName evidence="1">Uncharacterized protein</fullName>
    </submittedName>
</protein>
<dbReference type="EMBL" id="JAMKPW020000011">
    <property type="protein sequence ID" value="KAK8213308.1"/>
    <property type="molecule type" value="Genomic_DNA"/>
</dbReference>
<dbReference type="Proteomes" id="UP001320706">
    <property type="component" value="Unassembled WGS sequence"/>
</dbReference>
<keyword evidence="2" id="KW-1185">Reference proteome</keyword>
<organism evidence="1 2">
    <name type="scientific">Zalaria obscura</name>
    <dbReference type="NCBI Taxonomy" id="2024903"/>
    <lineage>
        <taxon>Eukaryota</taxon>
        <taxon>Fungi</taxon>
        <taxon>Dikarya</taxon>
        <taxon>Ascomycota</taxon>
        <taxon>Pezizomycotina</taxon>
        <taxon>Dothideomycetes</taxon>
        <taxon>Dothideomycetidae</taxon>
        <taxon>Dothideales</taxon>
        <taxon>Zalariaceae</taxon>
        <taxon>Zalaria</taxon>
    </lineage>
</organism>
<name>A0ACC3SGE2_9PEZI</name>
<evidence type="ECO:0000313" key="1">
    <source>
        <dbReference type="EMBL" id="KAK8213308.1"/>
    </source>
</evidence>
<comment type="caution">
    <text evidence="1">The sequence shown here is derived from an EMBL/GenBank/DDBJ whole genome shotgun (WGS) entry which is preliminary data.</text>
</comment>
<evidence type="ECO:0000313" key="2">
    <source>
        <dbReference type="Proteomes" id="UP001320706"/>
    </source>
</evidence>
<reference evidence="1" key="1">
    <citation type="submission" date="2024-02" db="EMBL/GenBank/DDBJ databases">
        <title>Metagenome Assembled Genome of Zalaria obscura JY119.</title>
        <authorList>
            <person name="Vighnesh L."/>
            <person name="Jagadeeshwari U."/>
            <person name="Venkata Ramana C."/>
            <person name="Sasikala C."/>
        </authorList>
    </citation>
    <scope>NUCLEOTIDE SEQUENCE</scope>
    <source>
        <strain evidence="1">JY119</strain>
    </source>
</reference>
<proteinExistence type="predicted"/>